<organism evidence="2 3">
    <name type="scientific">Halovulum dunhuangense</name>
    <dbReference type="NCBI Taxonomy" id="1505036"/>
    <lineage>
        <taxon>Bacteria</taxon>
        <taxon>Pseudomonadati</taxon>
        <taxon>Pseudomonadota</taxon>
        <taxon>Alphaproteobacteria</taxon>
        <taxon>Rhodobacterales</taxon>
        <taxon>Paracoccaceae</taxon>
        <taxon>Halovulum</taxon>
    </lineage>
</organism>
<name>A0A849L5H4_9RHOB</name>
<proteinExistence type="predicted"/>
<evidence type="ECO:0000259" key="1">
    <source>
        <dbReference type="Pfam" id="PF06568"/>
    </source>
</evidence>
<evidence type="ECO:0000313" key="2">
    <source>
        <dbReference type="EMBL" id="NNU81432.1"/>
    </source>
</evidence>
<dbReference type="RefSeq" id="WP_171326274.1">
    <property type="nucleotide sequence ID" value="NZ_JABFBC010000002.1"/>
</dbReference>
<gene>
    <name evidence="2" type="ORF">HMH01_13400</name>
</gene>
<dbReference type="Proteomes" id="UP000572377">
    <property type="component" value="Unassembled WGS sequence"/>
</dbReference>
<sequence>MTATFNALLKRAKRHAAYRRNLAQLNALNDATLRDLGLERSALDVLARKAAFEK</sequence>
<reference evidence="2 3" key="1">
    <citation type="submission" date="2020-05" db="EMBL/GenBank/DDBJ databases">
        <title>Gimesia benthica sp. nov., a novel planctomycete isolated from a deep-sea water sample of the Northwest Indian Ocean.</title>
        <authorList>
            <person name="Wang J."/>
            <person name="Ruan C."/>
            <person name="Song L."/>
            <person name="Zhu Y."/>
            <person name="Li A."/>
            <person name="Zheng X."/>
            <person name="Wang L."/>
            <person name="Lu Z."/>
            <person name="Huang Y."/>
            <person name="Du W."/>
            <person name="Zhou Y."/>
            <person name="Huang L."/>
            <person name="Dai X."/>
        </authorList>
    </citation>
    <scope>NUCLEOTIDE SEQUENCE [LARGE SCALE GENOMIC DNA]</scope>
    <source>
        <strain evidence="2 3">YYQ-30</strain>
    </source>
</reference>
<evidence type="ECO:0000313" key="3">
    <source>
        <dbReference type="Proteomes" id="UP000572377"/>
    </source>
</evidence>
<dbReference type="Pfam" id="PF06568">
    <property type="entry name" value="YjiS-like"/>
    <property type="match status" value="1"/>
</dbReference>
<dbReference type="InterPro" id="IPR009506">
    <property type="entry name" value="YjiS-like"/>
</dbReference>
<protein>
    <submittedName>
        <fullName evidence="2">DUF1127 domain-containing protein</fullName>
    </submittedName>
</protein>
<feature type="domain" description="YjiS-like" evidence="1">
    <location>
        <begin position="8"/>
        <end position="42"/>
    </location>
</feature>
<comment type="caution">
    <text evidence="2">The sequence shown here is derived from an EMBL/GenBank/DDBJ whole genome shotgun (WGS) entry which is preliminary data.</text>
</comment>
<dbReference type="EMBL" id="JABFBC010000002">
    <property type="protein sequence ID" value="NNU81432.1"/>
    <property type="molecule type" value="Genomic_DNA"/>
</dbReference>
<keyword evidence="3" id="KW-1185">Reference proteome</keyword>
<dbReference type="AlphaFoldDB" id="A0A849L5H4"/>
<accession>A0A849L5H4</accession>